<dbReference type="GO" id="GO:0007040">
    <property type="term" value="P:lysosome organization"/>
    <property type="evidence" value="ECO:0007669"/>
    <property type="project" value="TreeGrafter"/>
</dbReference>
<dbReference type="GO" id="GO:0012505">
    <property type="term" value="C:endomembrane system"/>
    <property type="evidence" value="ECO:0007669"/>
    <property type="project" value="UniProtKB-SubCell"/>
</dbReference>
<dbReference type="PANTHER" id="PTHR10981">
    <property type="entry name" value="BATTENIN"/>
    <property type="match status" value="1"/>
</dbReference>
<accession>A0A3P7M045</accession>
<proteinExistence type="inferred from homology"/>
<comment type="subcellular location">
    <subcellularLocation>
        <location evidence="1">Endomembrane system</location>
        <topology evidence="1">Multi-pass membrane protein</topology>
    </subcellularLocation>
    <subcellularLocation>
        <location evidence="6">Lysosome membrane</location>
        <topology evidence="6">Multi-pass membrane protein</topology>
    </subcellularLocation>
</comment>
<evidence type="ECO:0000313" key="7">
    <source>
        <dbReference type="EMBL" id="VDM84638.1"/>
    </source>
</evidence>
<dbReference type="OrthoDB" id="5965864at2759"/>
<dbReference type="EMBL" id="UYYB01131786">
    <property type="protein sequence ID" value="VDM84638.1"/>
    <property type="molecule type" value="Genomic_DNA"/>
</dbReference>
<protein>
    <recommendedName>
        <fullName evidence="6">Battenin</fullName>
    </recommendedName>
</protein>
<sequence length="113" mass="12756">SRSSVKFFELPTWSLYILPILQTCNFVFFLFQAIYWFVPSIAIMFALIIFEGLLGGSSYVNTFNKIHKTVSPDIREYSMAVAGVGNSLGINFAGFMAIPLHNFICRQPLPPVR</sequence>
<dbReference type="AlphaFoldDB" id="A0A3P7M045"/>
<evidence type="ECO:0000256" key="1">
    <source>
        <dbReference type="ARBA" id="ARBA00004127"/>
    </source>
</evidence>
<dbReference type="GO" id="GO:0005765">
    <property type="term" value="C:lysosomal membrane"/>
    <property type="evidence" value="ECO:0007669"/>
    <property type="project" value="UniProtKB-SubCell"/>
</dbReference>
<dbReference type="Proteomes" id="UP000270094">
    <property type="component" value="Unassembled WGS sequence"/>
</dbReference>
<keyword evidence="6" id="KW-0458">Lysosome</keyword>
<evidence type="ECO:0000256" key="5">
    <source>
        <dbReference type="ARBA" id="ARBA00023136"/>
    </source>
</evidence>
<evidence type="ECO:0000256" key="6">
    <source>
        <dbReference type="RuleBase" id="RU361113"/>
    </source>
</evidence>
<keyword evidence="4 6" id="KW-1133">Transmembrane helix</keyword>
<feature type="transmembrane region" description="Helical" evidence="6">
    <location>
        <begin position="12"/>
        <end position="35"/>
    </location>
</feature>
<evidence type="ECO:0000256" key="4">
    <source>
        <dbReference type="ARBA" id="ARBA00022989"/>
    </source>
</evidence>
<evidence type="ECO:0000313" key="8">
    <source>
        <dbReference type="Proteomes" id="UP000270094"/>
    </source>
</evidence>
<comment type="caution">
    <text evidence="6">Lacks conserved residue(s) required for the propagation of feature annotation.</text>
</comment>
<dbReference type="PANTHER" id="PTHR10981:SF8">
    <property type="entry name" value="BATTENIN"/>
    <property type="match status" value="1"/>
</dbReference>
<dbReference type="InterPro" id="IPR003492">
    <property type="entry name" value="Battenin_disease_Cln3"/>
</dbReference>
<keyword evidence="3 6" id="KW-0812">Transmembrane</keyword>
<gene>
    <name evidence="7" type="ORF">SVUK_LOCUS19636</name>
</gene>
<dbReference type="Pfam" id="PF02487">
    <property type="entry name" value="CLN3"/>
    <property type="match status" value="1"/>
</dbReference>
<organism evidence="7 8">
    <name type="scientific">Strongylus vulgaris</name>
    <name type="common">Blood worm</name>
    <dbReference type="NCBI Taxonomy" id="40348"/>
    <lineage>
        <taxon>Eukaryota</taxon>
        <taxon>Metazoa</taxon>
        <taxon>Ecdysozoa</taxon>
        <taxon>Nematoda</taxon>
        <taxon>Chromadorea</taxon>
        <taxon>Rhabditida</taxon>
        <taxon>Rhabditina</taxon>
        <taxon>Rhabditomorpha</taxon>
        <taxon>Strongyloidea</taxon>
        <taxon>Strongylidae</taxon>
        <taxon>Strongylus</taxon>
    </lineage>
</organism>
<evidence type="ECO:0000256" key="2">
    <source>
        <dbReference type="ARBA" id="ARBA00007467"/>
    </source>
</evidence>
<keyword evidence="5 6" id="KW-0472">Membrane</keyword>
<dbReference type="SUPFAM" id="SSF103473">
    <property type="entry name" value="MFS general substrate transporter"/>
    <property type="match status" value="1"/>
</dbReference>
<feature type="transmembrane region" description="Helical" evidence="6">
    <location>
        <begin position="81"/>
        <end position="104"/>
    </location>
</feature>
<evidence type="ECO:0000256" key="3">
    <source>
        <dbReference type="ARBA" id="ARBA00022692"/>
    </source>
</evidence>
<reference evidence="7 8" key="1">
    <citation type="submission" date="2018-11" db="EMBL/GenBank/DDBJ databases">
        <authorList>
            <consortium name="Pathogen Informatics"/>
        </authorList>
    </citation>
    <scope>NUCLEOTIDE SEQUENCE [LARGE SCALE GENOMIC DNA]</scope>
</reference>
<name>A0A3P7M045_STRVU</name>
<feature type="transmembrane region" description="Helical" evidence="6">
    <location>
        <begin position="41"/>
        <end position="60"/>
    </location>
</feature>
<comment type="similarity">
    <text evidence="2 6">Belongs to the battenin family.</text>
</comment>
<dbReference type="InterPro" id="IPR036259">
    <property type="entry name" value="MFS_trans_sf"/>
</dbReference>
<dbReference type="GO" id="GO:0051453">
    <property type="term" value="P:regulation of intracellular pH"/>
    <property type="evidence" value="ECO:0007669"/>
    <property type="project" value="TreeGrafter"/>
</dbReference>
<dbReference type="PRINTS" id="PR01315">
    <property type="entry name" value="BATTENIN"/>
</dbReference>
<keyword evidence="8" id="KW-1185">Reference proteome</keyword>
<feature type="non-terminal residue" evidence="7">
    <location>
        <position position="1"/>
    </location>
</feature>
<dbReference type="Gene3D" id="1.20.1250.20">
    <property type="entry name" value="MFS general substrate transporter like domains"/>
    <property type="match status" value="1"/>
</dbReference>